<comment type="caution">
    <text evidence="2">The sequence shown here is derived from an EMBL/GenBank/DDBJ whole genome shotgun (WGS) entry which is preliminary data.</text>
</comment>
<dbReference type="Proteomes" id="UP000568696">
    <property type="component" value="Unassembled WGS sequence"/>
</dbReference>
<reference evidence="2 3" key="1">
    <citation type="journal article" date="2020" name="Biotechnol. Biofuels">
        <title>New insights from the biogas microbiome by comprehensive genome-resolved metagenomics of nearly 1600 species originating from multiple anaerobic digesters.</title>
        <authorList>
            <person name="Campanaro S."/>
            <person name="Treu L."/>
            <person name="Rodriguez-R L.M."/>
            <person name="Kovalovszki A."/>
            <person name="Ziels R.M."/>
            <person name="Maus I."/>
            <person name="Zhu X."/>
            <person name="Kougias P.G."/>
            <person name="Basile A."/>
            <person name="Luo G."/>
            <person name="Schluter A."/>
            <person name="Konstantinidis K.T."/>
            <person name="Angelidaki I."/>
        </authorList>
    </citation>
    <scope>NUCLEOTIDE SEQUENCE [LARGE SCALE GENOMIC DNA]</scope>
    <source>
        <strain evidence="2">AS23ysBPME_344</strain>
    </source>
</reference>
<evidence type="ECO:0000313" key="2">
    <source>
        <dbReference type="EMBL" id="NLP38628.1"/>
    </source>
</evidence>
<keyword evidence="1" id="KW-0812">Transmembrane</keyword>
<name>A0A7X8RFI5_9CORY</name>
<proteinExistence type="predicted"/>
<sequence length="251" mass="27367">MSRAVSVAVATVLFLLVVAAVTGAGWVVVFFGLVAAGVAFGAIGIVGAVRRAGRAPVEWPDAWVGVATVTRLRSTTELKDGRRLITMDVRVEPADGSAPFDSVFTRRVAADAVPGVQPGLQFPAMWRQDRREKVKIARGPKREEAQRFFDQVRVRDGLVDRLDLEAVRRGLPAEAEVLRVDRTGRTVSGVPVFAVELRILHGDLPTIVKEMPLSDFQCGLLVAARRVRVRYLPDNPRAVAVAIEKRQEAVS</sequence>
<evidence type="ECO:0000256" key="1">
    <source>
        <dbReference type="SAM" id="Phobius"/>
    </source>
</evidence>
<keyword evidence="1" id="KW-1133">Transmembrane helix</keyword>
<dbReference type="AlphaFoldDB" id="A0A7X8RFI5"/>
<feature type="transmembrane region" description="Helical" evidence="1">
    <location>
        <begin position="29"/>
        <end position="49"/>
    </location>
</feature>
<evidence type="ECO:0000313" key="3">
    <source>
        <dbReference type="Proteomes" id="UP000568696"/>
    </source>
</evidence>
<dbReference type="EMBL" id="JAAYSN010000067">
    <property type="protein sequence ID" value="NLP38628.1"/>
    <property type="molecule type" value="Genomic_DNA"/>
</dbReference>
<protein>
    <submittedName>
        <fullName evidence="2">Uncharacterized protein</fullName>
    </submittedName>
</protein>
<keyword evidence="1" id="KW-0472">Membrane</keyword>
<accession>A0A7X8RFI5</accession>
<gene>
    <name evidence="2" type="ORF">GX356_02740</name>
</gene>
<organism evidence="2 3">
    <name type="scientific">Corynebacterium pollutisoli</name>
    <dbReference type="NCBI Taxonomy" id="1610489"/>
    <lineage>
        <taxon>Bacteria</taxon>
        <taxon>Bacillati</taxon>
        <taxon>Actinomycetota</taxon>
        <taxon>Actinomycetes</taxon>
        <taxon>Mycobacteriales</taxon>
        <taxon>Corynebacteriaceae</taxon>
        <taxon>Corynebacterium</taxon>
    </lineage>
</organism>